<gene>
    <name evidence="1" type="ORF">SAMN05660652_03824</name>
</gene>
<sequence>MEGVTNMMGVDLRKIYRFSPVEPAPDPAALPIGGDLYYECLECTVVVSSVPFIACACTCGNLTGSGGKTTVTRPERVRVMRGKLK</sequence>
<evidence type="ECO:0000313" key="2">
    <source>
        <dbReference type="Proteomes" id="UP000198607"/>
    </source>
</evidence>
<dbReference type="EMBL" id="FNCY01000025">
    <property type="protein sequence ID" value="SDI66485.1"/>
    <property type="molecule type" value="Genomic_DNA"/>
</dbReference>
<dbReference type="AlphaFoldDB" id="A0A1G8MF71"/>
<proteinExistence type="predicted"/>
<reference evidence="1 2" key="1">
    <citation type="submission" date="2016-10" db="EMBL/GenBank/DDBJ databases">
        <authorList>
            <person name="de Groot N.N."/>
        </authorList>
    </citation>
    <scope>NUCLEOTIDE SEQUENCE [LARGE SCALE GENOMIC DNA]</scope>
    <source>
        <strain evidence="1 2">DSM 5885</strain>
    </source>
</reference>
<keyword evidence="2" id="KW-1185">Reference proteome</keyword>
<dbReference type="Proteomes" id="UP000198607">
    <property type="component" value="Unassembled WGS sequence"/>
</dbReference>
<protein>
    <submittedName>
        <fullName evidence="1">Uncharacterized protein</fullName>
    </submittedName>
</protein>
<evidence type="ECO:0000313" key="1">
    <source>
        <dbReference type="EMBL" id="SDI66485.1"/>
    </source>
</evidence>
<dbReference type="STRING" id="83767.SAMN05660652_03824"/>
<organism evidence="1 2">
    <name type="scientific">Propionivibrio dicarboxylicus</name>
    <dbReference type="NCBI Taxonomy" id="83767"/>
    <lineage>
        <taxon>Bacteria</taxon>
        <taxon>Pseudomonadati</taxon>
        <taxon>Pseudomonadota</taxon>
        <taxon>Betaproteobacteria</taxon>
        <taxon>Rhodocyclales</taxon>
        <taxon>Rhodocyclaceae</taxon>
        <taxon>Propionivibrio</taxon>
    </lineage>
</organism>
<name>A0A1G8MF71_9RHOO</name>
<accession>A0A1G8MF71</accession>